<dbReference type="Proteomes" id="UP000290572">
    <property type="component" value="Unassembled WGS sequence"/>
</dbReference>
<name>A0A498MIC1_LABRO</name>
<evidence type="ECO:0000313" key="3">
    <source>
        <dbReference type="EMBL" id="RXN19162.1"/>
    </source>
</evidence>
<proteinExistence type="predicted"/>
<dbReference type="PANTHER" id="PTHR21439">
    <property type="entry name" value="OXIDORED-NITRO DOMAIN-CONTAINING PROTEIN"/>
    <property type="match status" value="1"/>
</dbReference>
<feature type="region of interest" description="Disordered" evidence="1">
    <location>
        <begin position="180"/>
        <end position="208"/>
    </location>
</feature>
<dbReference type="GO" id="GO:0003723">
    <property type="term" value="F:RNA binding"/>
    <property type="evidence" value="ECO:0007669"/>
    <property type="project" value="InterPro"/>
</dbReference>
<dbReference type="InterPro" id="IPR019332">
    <property type="entry name" value="OSCP1"/>
</dbReference>
<dbReference type="SUPFAM" id="SSF50182">
    <property type="entry name" value="Sm-like ribonucleoproteins"/>
    <property type="match status" value="1"/>
</dbReference>
<dbReference type="Pfam" id="PF01423">
    <property type="entry name" value="LSM"/>
    <property type="match status" value="1"/>
</dbReference>
<dbReference type="InterPro" id="IPR001163">
    <property type="entry name" value="Sm_dom_euk/arc"/>
</dbReference>
<gene>
    <name evidence="3" type="ORF">ROHU_007366</name>
</gene>
<evidence type="ECO:0000313" key="4">
    <source>
        <dbReference type="Proteomes" id="UP000290572"/>
    </source>
</evidence>
<dbReference type="Gene3D" id="2.30.30.100">
    <property type="match status" value="1"/>
</dbReference>
<dbReference type="GO" id="GO:0005886">
    <property type="term" value="C:plasma membrane"/>
    <property type="evidence" value="ECO:0007669"/>
    <property type="project" value="TreeGrafter"/>
</dbReference>
<dbReference type="EMBL" id="QBIY01012684">
    <property type="protein sequence ID" value="RXN19162.1"/>
    <property type="molecule type" value="Genomic_DNA"/>
</dbReference>
<protein>
    <submittedName>
        <fullName evidence="3">OSCP1 isoform X2</fullName>
    </submittedName>
</protein>
<dbReference type="InterPro" id="IPR010920">
    <property type="entry name" value="LSM_dom_sf"/>
</dbReference>
<dbReference type="STRING" id="84645.A0A498MIC1"/>
<dbReference type="InterPro" id="IPR047575">
    <property type="entry name" value="Sm"/>
</dbReference>
<dbReference type="AlphaFoldDB" id="A0A498MIC1"/>
<dbReference type="Pfam" id="PF10188">
    <property type="entry name" value="Oscp1"/>
    <property type="match status" value="1"/>
</dbReference>
<keyword evidence="4" id="KW-1185">Reference proteome</keyword>
<dbReference type="CDD" id="cd01733">
    <property type="entry name" value="LSm10"/>
    <property type="match status" value="1"/>
</dbReference>
<evidence type="ECO:0000259" key="2">
    <source>
        <dbReference type="PROSITE" id="PS52002"/>
    </source>
</evidence>
<feature type="domain" description="Sm" evidence="2">
    <location>
        <begin position="290"/>
        <end position="362"/>
    </location>
</feature>
<organism evidence="3 4">
    <name type="scientific">Labeo rohita</name>
    <name type="common">Indian major carp</name>
    <name type="synonym">Cyprinus rohita</name>
    <dbReference type="NCBI Taxonomy" id="84645"/>
    <lineage>
        <taxon>Eukaryota</taxon>
        <taxon>Metazoa</taxon>
        <taxon>Chordata</taxon>
        <taxon>Craniata</taxon>
        <taxon>Vertebrata</taxon>
        <taxon>Euteleostomi</taxon>
        <taxon>Actinopterygii</taxon>
        <taxon>Neopterygii</taxon>
        <taxon>Teleostei</taxon>
        <taxon>Ostariophysi</taxon>
        <taxon>Cypriniformes</taxon>
        <taxon>Cyprinidae</taxon>
        <taxon>Labeoninae</taxon>
        <taxon>Labeonini</taxon>
        <taxon>Labeo</taxon>
    </lineage>
</organism>
<sequence>MSQRTLPLLIINLGGEMIYILDQRLRAQDENDDKTQRVMNDIVGTMFNKAFLEELLRPQDLYSHRALRTVLTRIAHASIMRLNLASMDKLYDLMTMAFKYQIALCPRPQDLLLITFNHMDTIKELVKDNPSLVNQINEAQRQLIEVSIFLKENIQNPNGHFVLQTSGPVPYGFEVPGLIRYSTPSPEEMDPSTTSKSQRKAKQADTMPNPLAKEELNLLAKLMGGMEVQKLSNVDAAFKVNLLALDQEEEGIGISEGTEHQSSRVINIQATQVSMDVSHSIRERTIAENSLVILLQGLHGQVTTVDLRDESTARGRVINVDAFMNIRLEKVVYRDRRGRVSSMDDLFITGRNVRYVHIPDHMNIIETIETQLAKIHRVRNFGASGGRKEYSKKK</sequence>
<comment type="caution">
    <text evidence="3">The sequence shown here is derived from an EMBL/GenBank/DDBJ whole genome shotgun (WGS) entry which is preliminary data.</text>
</comment>
<reference evidence="3 4" key="1">
    <citation type="submission" date="2018-03" db="EMBL/GenBank/DDBJ databases">
        <title>Draft genome sequence of Rohu Carp (Labeo rohita).</title>
        <authorList>
            <person name="Das P."/>
            <person name="Kushwaha B."/>
            <person name="Joshi C.G."/>
            <person name="Kumar D."/>
            <person name="Nagpure N.S."/>
            <person name="Sahoo L."/>
            <person name="Das S.P."/>
            <person name="Bit A."/>
            <person name="Patnaik S."/>
            <person name="Meher P.K."/>
            <person name="Jayasankar P."/>
            <person name="Koringa P.G."/>
            <person name="Patel N.V."/>
            <person name="Hinsu A.T."/>
            <person name="Kumar R."/>
            <person name="Pandey M."/>
            <person name="Agarwal S."/>
            <person name="Srivastava S."/>
            <person name="Singh M."/>
            <person name="Iquebal M.A."/>
            <person name="Jaiswal S."/>
            <person name="Angadi U.B."/>
            <person name="Kumar N."/>
            <person name="Raza M."/>
            <person name="Shah T.M."/>
            <person name="Rai A."/>
            <person name="Jena J.K."/>
        </authorList>
    </citation>
    <scope>NUCLEOTIDE SEQUENCE [LARGE SCALE GENOMIC DNA]</scope>
    <source>
        <strain evidence="3">DASCIFA01</strain>
        <tissue evidence="3">Testis</tissue>
    </source>
</reference>
<dbReference type="PANTHER" id="PTHR21439:SF0">
    <property type="entry name" value="PROTEIN OSCP1"/>
    <property type="match status" value="1"/>
</dbReference>
<accession>A0A498MIC1</accession>
<dbReference type="GO" id="GO:0005737">
    <property type="term" value="C:cytoplasm"/>
    <property type="evidence" value="ECO:0007669"/>
    <property type="project" value="TreeGrafter"/>
</dbReference>
<dbReference type="PROSITE" id="PS52002">
    <property type="entry name" value="SM"/>
    <property type="match status" value="1"/>
</dbReference>
<dbReference type="SMART" id="SM00651">
    <property type="entry name" value="Sm"/>
    <property type="match status" value="1"/>
</dbReference>
<evidence type="ECO:0000256" key="1">
    <source>
        <dbReference type="SAM" id="MobiDB-lite"/>
    </source>
</evidence>